<gene>
    <name evidence="1" type="ORF">Cph01nite_10430</name>
</gene>
<keyword evidence="2" id="KW-1185">Reference proteome</keyword>
<evidence type="ECO:0000313" key="1">
    <source>
        <dbReference type="EMBL" id="GIG39281.1"/>
    </source>
</evidence>
<dbReference type="EMBL" id="BONP01000004">
    <property type="protein sequence ID" value="GIG39281.1"/>
    <property type="molecule type" value="Genomic_DNA"/>
</dbReference>
<reference evidence="1 2" key="1">
    <citation type="submission" date="2021-01" db="EMBL/GenBank/DDBJ databases">
        <title>Whole genome shotgun sequence of Cellulomonas phragmiteti NBRC 110785.</title>
        <authorList>
            <person name="Komaki H."/>
            <person name="Tamura T."/>
        </authorList>
    </citation>
    <scope>NUCLEOTIDE SEQUENCE [LARGE SCALE GENOMIC DNA]</scope>
    <source>
        <strain evidence="1 2">NBRC 110785</strain>
    </source>
</reference>
<dbReference type="Proteomes" id="UP000614741">
    <property type="component" value="Unassembled WGS sequence"/>
</dbReference>
<comment type="caution">
    <text evidence="1">The sequence shown here is derived from an EMBL/GenBank/DDBJ whole genome shotgun (WGS) entry which is preliminary data.</text>
</comment>
<protein>
    <submittedName>
        <fullName evidence="1">Uncharacterized protein</fullName>
    </submittedName>
</protein>
<sequence length="133" mass="14174">MGQAIFFNMTSMPLTLEVNGALNSPETIDPMPSTQPYTPNHSTGVYKRYNTDDPQSGQFGTTNTVLYVLDSGAGGKVGVTVDVSFTAYSANQDLLFFLFKEACVATCLSDNNAYLGHSGDTIVMSPTGSGLRL</sequence>
<accession>A0ABQ4DIW4</accession>
<organism evidence="1 2">
    <name type="scientific">Cellulomonas phragmiteti</name>
    <dbReference type="NCBI Taxonomy" id="478780"/>
    <lineage>
        <taxon>Bacteria</taxon>
        <taxon>Bacillati</taxon>
        <taxon>Actinomycetota</taxon>
        <taxon>Actinomycetes</taxon>
        <taxon>Micrococcales</taxon>
        <taxon>Cellulomonadaceae</taxon>
        <taxon>Cellulomonas</taxon>
    </lineage>
</organism>
<proteinExistence type="predicted"/>
<name>A0ABQ4DIW4_9CELL</name>
<evidence type="ECO:0000313" key="2">
    <source>
        <dbReference type="Proteomes" id="UP000614741"/>
    </source>
</evidence>